<dbReference type="PANTHER" id="PTHR33147">
    <property type="entry name" value="DEFENSIN-LIKE PROTEIN 1"/>
    <property type="match status" value="1"/>
</dbReference>
<keyword evidence="2" id="KW-0929">Antimicrobial</keyword>
<dbReference type="SUPFAM" id="SSF57095">
    <property type="entry name" value="Scorpion toxin-like"/>
    <property type="match status" value="1"/>
</dbReference>
<gene>
    <name evidence="9" type="primary">A08p038330.1_BraROA</name>
    <name evidence="9" type="ORF">IGI04_032252</name>
</gene>
<reference evidence="9 10" key="1">
    <citation type="submission" date="2021-03" db="EMBL/GenBank/DDBJ databases">
        <authorList>
            <person name="King G.J."/>
            <person name="Bancroft I."/>
            <person name="Baten A."/>
            <person name="Bloomfield J."/>
            <person name="Borpatragohain P."/>
            <person name="He Z."/>
            <person name="Irish N."/>
            <person name="Irwin J."/>
            <person name="Liu K."/>
            <person name="Mauleon R.P."/>
            <person name="Moore J."/>
            <person name="Morris R."/>
            <person name="Ostergaard L."/>
            <person name="Wang B."/>
            <person name="Wells R."/>
        </authorList>
    </citation>
    <scope>NUCLEOTIDE SEQUENCE [LARGE SCALE GENOMIC DNA]</scope>
    <source>
        <strain evidence="9">R-o-18</strain>
        <tissue evidence="9">Leaf</tissue>
    </source>
</reference>
<dbReference type="EMBL" id="JADBGQ010000007">
    <property type="protein sequence ID" value="KAG5390711.1"/>
    <property type="molecule type" value="Genomic_DNA"/>
</dbReference>
<evidence type="ECO:0000256" key="4">
    <source>
        <dbReference type="ARBA" id="ARBA00022729"/>
    </source>
</evidence>
<dbReference type="InterPro" id="IPR003614">
    <property type="entry name" value="Knottins"/>
</dbReference>
<evidence type="ECO:0000313" key="9">
    <source>
        <dbReference type="EMBL" id="KAG5390711.1"/>
    </source>
</evidence>
<dbReference type="Gene3D" id="3.30.30.10">
    <property type="entry name" value="Knottin, scorpion toxin-like"/>
    <property type="match status" value="1"/>
</dbReference>
<keyword evidence="3" id="KW-0295">Fungicide</keyword>
<keyword evidence="10" id="KW-1185">Reference proteome</keyword>
<evidence type="ECO:0000256" key="6">
    <source>
        <dbReference type="ARBA" id="ARBA00023157"/>
    </source>
</evidence>
<keyword evidence="6" id="KW-1015">Disulfide bond</keyword>
<protein>
    <recommendedName>
        <fullName evidence="8">Knottins-like domain-containing protein</fullName>
    </recommendedName>
</protein>
<accession>A0ABQ7LZZ8</accession>
<keyword evidence="5" id="KW-0611">Plant defense</keyword>
<evidence type="ECO:0000256" key="5">
    <source>
        <dbReference type="ARBA" id="ARBA00022821"/>
    </source>
</evidence>
<dbReference type="InterPro" id="IPR036574">
    <property type="entry name" value="Scorpion_toxin-like_sf"/>
</dbReference>
<feature type="chain" id="PRO_5047365908" description="Knottins-like domain-containing protein" evidence="7">
    <location>
        <begin position="28"/>
        <end position="136"/>
    </location>
</feature>
<evidence type="ECO:0000256" key="7">
    <source>
        <dbReference type="SAM" id="SignalP"/>
    </source>
</evidence>
<organism evidence="9 10">
    <name type="scientific">Brassica rapa subsp. trilocularis</name>
    <dbReference type="NCBI Taxonomy" id="1813537"/>
    <lineage>
        <taxon>Eukaryota</taxon>
        <taxon>Viridiplantae</taxon>
        <taxon>Streptophyta</taxon>
        <taxon>Embryophyta</taxon>
        <taxon>Tracheophyta</taxon>
        <taxon>Spermatophyta</taxon>
        <taxon>Magnoliopsida</taxon>
        <taxon>eudicotyledons</taxon>
        <taxon>Gunneridae</taxon>
        <taxon>Pentapetalae</taxon>
        <taxon>rosids</taxon>
        <taxon>malvids</taxon>
        <taxon>Brassicales</taxon>
        <taxon>Brassicaceae</taxon>
        <taxon>Brassiceae</taxon>
        <taxon>Brassica</taxon>
    </lineage>
</organism>
<evidence type="ECO:0000313" key="10">
    <source>
        <dbReference type="Proteomes" id="UP000823674"/>
    </source>
</evidence>
<evidence type="ECO:0000259" key="8">
    <source>
        <dbReference type="Pfam" id="PF00304"/>
    </source>
</evidence>
<evidence type="ECO:0000256" key="3">
    <source>
        <dbReference type="ARBA" id="ARBA00022577"/>
    </source>
</evidence>
<sequence>MASYTRLLLLCLSIFLIASTEVMMVEGRVCQRRSKTWTGFCGNTRGCDSQCKRWERASHGACHAQFPVTTTCLLYSEVVIKSIIRGCLAVLFIYFRERTCLIELQQLTYTSDCYKFMSGSSIPDLTNYPVMIKVKG</sequence>
<dbReference type="Proteomes" id="UP000823674">
    <property type="component" value="Chromosome A08"/>
</dbReference>
<comment type="similarity">
    <text evidence="1">Belongs to the DEFL family.</text>
</comment>
<keyword evidence="4 7" id="KW-0732">Signal</keyword>
<dbReference type="InterPro" id="IPR008176">
    <property type="entry name" value="Defensin_plant"/>
</dbReference>
<feature type="domain" description="Knottins-like" evidence="8">
    <location>
        <begin position="28"/>
        <end position="68"/>
    </location>
</feature>
<evidence type="ECO:0000256" key="1">
    <source>
        <dbReference type="ARBA" id="ARBA00006722"/>
    </source>
</evidence>
<dbReference type="PANTHER" id="PTHR33147:SF46">
    <property type="entry name" value="DEFENSIN-LIKE PROTEIN 19"/>
    <property type="match status" value="1"/>
</dbReference>
<proteinExistence type="inferred from homology"/>
<name>A0ABQ7LZZ8_BRACM</name>
<evidence type="ECO:0000256" key="2">
    <source>
        <dbReference type="ARBA" id="ARBA00022529"/>
    </source>
</evidence>
<dbReference type="Pfam" id="PF00304">
    <property type="entry name" value="Gamma-thionin"/>
    <property type="match status" value="1"/>
</dbReference>
<feature type="signal peptide" evidence="7">
    <location>
        <begin position="1"/>
        <end position="27"/>
    </location>
</feature>
<comment type="caution">
    <text evidence="9">The sequence shown here is derived from an EMBL/GenBank/DDBJ whole genome shotgun (WGS) entry which is preliminary data.</text>
</comment>
<dbReference type="PROSITE" id="PS00940">
    <property type="entry name" value="GAMMA_THIONIN"/>
    <property type="match status" value="1"/>
</dbReference>